<proteinExistence type="predicted"/>
<dbReference type="Proteomes" id="UP001153069">
    <property type="component" value="Unassembled WGS sequence"/>
</dbReference>
<dbReference type="AlphaFoldDB" id="A0A9N8HRC6"/>
<comment type="caution">
    <text evidence="1">The sequence shown here is derived from an EMBL/GenBank/DDBJ whole genome shotgun (WGS) entry which is preliminary data.</text>
</comment>
<organism evidence="1 2">
    <name type="scientific">Seminavis robusta</name>
    <dbReference type="NCBI Taxonomy" id="568900"/>
    <lineage>
        <taxon>Eukaryota</taxon>
        <taxon>Sar</taxon>
        <taxon>Stramenopiles</taxon>
        <taxon>Ochrophyta</taxon>
        <taxon>Bacillariophyta</taxon>
        <taxon>Bacillariophyceae</taxon>
        <taxon>Bacillariophycidae</taxon>
        <taxon>Naviculales</taxon>
        <taxon>Naviculaceae</taxon>
        <taxon>Seminavis</taxon>
    </lineage>
</organism>
<accession>A0A9N8HRC6</accession>
<gene>
    <name evidence="1" type="ORF">SEMRO_1381_G267870.1</name>
</gene>
<reference evidence="1" key="1">
    <citation type="submission" date="2020-06" db="EMBL/GenBank/DDBJ databases">
        <authorList>
            <consortium name="Plant Systems Biology data submission"/>
        </authorList>
    </citation>
    <scope>NUCLEOTIDE SEQUENCE</scope>
    <source>
        <strain evidence="1">D6</strain>
    </source>
</reference>
<sequence>MLKHAIYTNIATCQELNRELSPRHPAIETESPWREQLLSDMKYGPETKKLLAFLLRHDVRVASLSPWQPSTTLTTLSVGNMDEVSNCTGTLQKTAPANENREDQKYGYRLPSCTNGNLNFALHEPKLEWLGVGVHHLDGHDAVIGSLEWKINGVAVDIFKHQFGEMKHAQDWTRLPKTFPSRPETYQVSFCNTEKSDDLVLRKLVGVMMPHMTAREKELVEVMSL</sequence>
<evidence type="ECO:0000313" key="2">
    <source>
        <dbReference type="Proteomes" id="UP001153069"/>
    </source>
</evidence>
<dbReference type="EMBL" id="CAICTM010001379">
    <property type="protein sequence ID" value="CAB9523136.1"/>
    <property type="molecule type" value="Genomic_DNA"/>
</dbReference>
<name>A0A9N8HRC6_9STRA</name>
<keyword evidence="2" id="KW-1185">Reference proteome</keyword>
<protein>
    <submittedName>
        <fullName evidence="1">Uncharacterized protein</fullName>
    </submittedName>
</protein>
<evidence type="ECO:0000313" key="1">
    <source>
        <dbReference type="EMBL" id="CAB9523136.1"/>
    </source>
</evidence>